<accession>A0ABQ8H1A6</accession>
<comment type="caution">
    <text evidence="1">The sequence shown here is derived from an EMBL/GenBank/DDBJ whole genome shotgun (WGS) entry which is preliminary data.</text>
</comment>
<organism evidence="1 2">
    <name type="scientific">Xanthoceras sorbifolium</name>
    <dbReference type="NCBI Taxonomy" id="99658"/>
    <lineage>
        <taxon>Eukaryota</taxon>
        <taxon>Viridiplantae</taxon>
        <taxon>Streptophyta</taxon>
        <taxon>Embryophyta</taxon>
        <taxon>Tracheophyta</taxon>
        <taxon>Spermatophyta</taxon>
        <taxon>Magnoliopsida</taxon>
        <taxon>eudicotyledons</taxon>
        <taxon>Gunneridae</taxon>
        <taxon>Pentapetalae</taxon>
        <taxon>rosids</taxon>
        <taxon>malvids</taxon>
        <taxon>Sapindales</taxon>
        <taxon>Sapindaceae</taxon>
        <taxon>Xanthoceroideae</taxon>
        <taxon>Xanthoceras</taxon>
    </lineage>
</organism>
<dbReference type="SUPFAM" id="SSF54160">
    <property type="entry name" value="Chromo domain-like"/>
    <property type="match status" value="1"/>
</dbReference>
<name>A0ABQ8H1A6_9ROSI</name>
<dbReference type="Proteomes" id="UP000827721">
    <property type="component" value="Unassembled WGS sequence"/>
</dbReference>
<dbReference type="EMBL" id="JAFEMO010000015">
    <property type="protein sequence ID" value="KAH7543973.1"/>
    <property type="molecule type" value="Genomic_DNA"/>
</dbReference>
<reference evidence="1 2" key="1">
    <citation type="submission" date="2021-02" db="EMBL/GenBank/DDBJ databases">
        <title>Plant Genome Project.</title>
        <authorList>
            <person name="Zhang R.-G."/>
        </authorList>
    </citation>
    <scope>NUCLEOTIDE SEQUENCE [LARGE SCALE GENOMIC DNA]</scope>
    <source>
        <tissue evidence="1">Leaves</tissue>
    </source>
</reference>
<proteinExistence type="predicted"/>
<evidence type="ECO:0000313" key="1">
    <source>
        <dbReference type="EMBL" id="KAH7543973.1"/>
    </source>
</evidence>
<keyword evidence="2" id="KW-1185">Reference proteome</keyword>
<dbReference type="InterPro" id="IPR016197">
    <property type="entry name" value="Chromo-like_dom_sf"/>
</dbReference>
<gene>
    <name evidence="1" type="ORF">JRO89_XS15G0075400</name>
</gene>
<evidence type="ECO:0000313" key="2">
    <source>
        <dbReference type="Proteomes" id="UP000827721"/>
    </source>
</evidence>
<sequence length="108" mass="12308">MTPFQALYGRLPPTIPHYMLGTSPVHEVGQNLASRDEILCQLKNNLHATINRMKELSKTTIDLPLIADDGEIVVEPEAILDTRWVKKGSRFVKESIVQWKRLPWDDAT</sequence>
<protein>
    <submittedName>
        <fullName evidence="1">Uncharacterized protein</fullName>
    </submittedName>
</protein>